<organism evidence="9">
    <name type="scientific">Aspergillus arachidicola</name>
    <dbReference type="NCBI Taxonomy" id="656916"/>
    <lineage>
        <taxon>Eukaryota</taxon>
        <taxon>Fungi</taxon>
        <taxon>Dikarya</taxon>
        <taxon>Ascomycota</taxon>
        <taxon>Pezizomycotina</taxon>
        <taxon>Eurotiomycetes</taxon>
        <taxon>Eurotiomycetidae</taxon>
        <taxon>Eurotiales</taxon>
        <taxon>Aspergillaceae</taxon>
        <taxon>Aspergillus</taxon>
        <taxon>Aspergillus subgen. Circumdati</taxon>
    </lineage>
</organism>
<name>A0A5N6Y6B3_9EURO</name>
<dbReference type="CDD" id="cd11060">
    <property type="entry name" value="CYP57A1-like"/>
    <property type="match status" value="1"/>
</dbReference>
<keyword evidence="5 7" id="KW-0408">Iron</keyword>
<accession>A0A5N6Y6B3</accession>
<reference evidence="9" key="1">
    <citation type="submission" date="2019-04" db="EMBL/GenBank/DDBJ databases">
        <title>Friends and foes A comparative genomics study of 23 Aspergillus species from section Flavi.</title>
        <authorList>
            <consortium name="DOE Joint Genome Institute"/>
            <person name="Kjaerbolling I."/>
            <person name="Vesth T."/>
            <person name="Frisvad J.C."/>
            <person name="Nybo J.L."/>
            <person name="Theobald S."/>
            <person name="Kildgaard S."/>
            <person name="Isbrandt T."/>
            <person name="Kuo A."/>
            <person name="Sato A."/>
            <person name="Lyhne E.K."/>
            <person name="Kogle M.E."/>
            <person name="Wiebenga A."/>
            <person name="Kun R.S."/>
            <person name="Lubbers R.J."/>
            <person name="Makela M.R."/>
            <person name="Barry K."/>
            <person name="Chovatia M."/>
            <person name="Clum A."/>
            <person name="Daum C."/>
            <person name="Haridas S."/>
            <person name="He G."/>
            <person name="LaButti K."/>
            <person name="Lipzen A."/>
            <person name="Mondo S."/>
            <person name="Riley R."/>
            <person name="Salamov A."/>
            <person name="Simmons B.A."/>
            <person name="Magnuson J.K."/>
            <person name="Henrissat B."/>
            <person name="Mortensen U.H."/>
            <person name="Larsen T.O."/>
            <person name="Devries R.P."/>
            <person name="Grigoriev I.V."/>
            <person name="Machida M."/>
            <person name="Baker S.E."/>
            <person name="Andersen M.R."/>
        </authorList>
    </citation>
    <scope>NUCLEOTIDE SEQUENCE</scope>
    <source>
        <strain evidence="9">CBS 117612</strain>
    </source>
</reference>
<sequence>MNMTWECSDHCRQESRRHERLEMPPDRECRALSEGYFANAEILECGIPSNYILLIPRTAVLVIYLAFQRYQKGLNKYQGPFVASLTNNWRLVDVWKRDAHTTFRRIHQQYGDIVRVAPNVLSFGHPSAISDIYGLNKGYTKSGYYDVFATLNNGNIIYNLFSTRSEAFHARLRGSVNHAFALSTLLDYEPLVDSCTSYFFRRTQELFVDTGRACLFSEWIQFFAFDVIGEIPWSERLGFVQGNKDISDIIATVDSFQSYGTVVGQNPWLDSLFVKNPFKRRLESNGLWPASPNTAIVNFALARQHEHAKRARDDHQQQGTHRGKGVNFLQQFLQSQEKSPEFLTDDRITGMCASLIIAGSDSTAISLSAVFYYLLQNPRVYHRLHQEIDAADEAGTLASSSPSSMGSTGGAGHVIPFTAANKLPYLDAVITESFRMHPAVGLLLERVTPPQGATICGEYVPVIHQNNEVFGPDADVYRPERWLESEGADPAQLSRMRQSMFQFGAGSRTCIGRNISLMETYKMLPTFLRKFAVELAEPEEKMYLKNAFFVHRKNFNLHIRLRSKGEKLV</sequence>
<dbReference type="PANTHER" id="PTHR24305:SF232">
    <property type="entry name" value="P450, PUTATIVE (EUROFUNG)-RELATED"/>
    <property type="match status" value="1"/>
</dbReference>
<keyword evidence="4 8" id="KW-0560">Oxidoreductase</keyword>
<dbReference type="SUPFAM" id="SSF48264">
    <property type="entry name" value="Cytochrome P450"/>
    <property type="match status" value="1"/>
</dbReference>
<dbReference type="Proteomes" id="UP000325558">
    <property type="component" value="Unassembled WGS sequence"/>
</dbReference>
<keyword evidence="6 8" id="KW-0503">Monooxygenase</keyword>
<evidence type="ECO:0000256" key="5">
    <source>
        <dbReference type="ARBA" id="ARBA00023004"/>
    </source>
</evidence>
<dbReference type="InterPro" id="IPR001128">
    <property type="entry name" value="Cyt_P450"/>
</dbReference>
<dbReference type="InterPro" id="IPR036396">
    <property type="entry name" value="Cyt_P450_sf"/>
</dbReference>
<keyword evidence="3 7" id="KW-0479">Metal-binding</keyword>
<dbReference type="PROSITE" id="PS00086">
    <property type="entry name" value="CYTOCHROME_P450"/>
    <property type="match status" value="1"/>
</dbReference>
<dbReference type="InterPro" id="IPR050121">
    <property type="entry name" value="Cytochrome_P450_monoxygenase"/>
</dbReference>
<evidence type="ECO:0000256" key="3">
    <source>
        <dbReference type="ARBA" id="ARBA00022723"/>
    </source>
</evidence>
<evidence type="ECO:0000313" key="9">
    <source>
        <dbReference type="EMBL" id="KAE8340738.1"/>
    </source>
</evidence>
<dbReference type="EMBL" id="ML737146">
    <property type="protein sequence ID" value="KAE8340738.1"/>
    <property type="molecule type" value="Genomic_DNA"/>
</dbReference>
<gene>
    <name evidence="9" type="ORF">BDV24DRAFT_151850</name>
</gene>
<evidence type="ECO:0000256" key="4">
    <source>
        <dbReference type="ARBA" id="ARBA00023002"/>
    </source>
</evidence>
<dbReference type="GO" id="GO:0020037">
    <property type="term" value="F:heme binding"/>
    <property type="evidence" value="ECO:0007669"/>
    <property type="project" value="InterPro"/>
</dbReference>
<dbReference type="OrthoDB" id="3934656at2759"/>
<dbReference type="PRINTS" id="PR00385">
    <property type="entry name" value="P450"/>
</dbReference>
<comment type="similarity">
    <text evidence="2 8">Belongs to the cytochrome P450 family.</text>
</comment>
<dbReference type="GO" id="GO:0016705">
    <property type="term" value="F:oxidoreductase activity, acting on paired donors, with incorporation or reduction of molecular oxygen"/>
    <property type="evidence" value="ECO:0007669"/>
    <property type="project" value="InterPro"/>
</dbReference>
<feature type="binding site" description="axial binding residue" evidence="7">
    <location>
        <position position="510"/>
    </location>
    <ligand>
        <name>heme</name>
        <dbReference type="ChEBI" id="CHEBI:30413"/>
    </ligand>
    <ligandPart>
        <name>Fe</name>
        <dbReference type="ChEBI" id="CHEBI:18248"/>
    </ligandPart>
</feature>
<proteinExistence type="inferred from homology"/>
<keyword evidence="7 8" id="KW-0349">Heme</keyword>
<comment type="cofactor">
    <cofactor evidence="1 7">
        <name>heme</name>
        <dbReference type="ChEBI" id="CHEBI:30413"/>
    </cofactor>
</comment>
<dbReference type="Gene3D" id="1.10.630.10">
    <property type="entry name" value="Cytochrome P450"/>
    <property type="match status" value="1"/>
</dbReference>
<dbReference type="InterPro" id="IPR017972">
    <property type="entry name" value="Cyt_P450_CS"/>
</dbReference>
<evidence type="ECO:0000256" key="7">
    <source>
        <dbReference type="PIRSR" id="PIRSR602401-1"/>
    </source>
</evidence>
<evidence type="ECO:0000256" key="2">
    <source>
        <dbReference type="ARBA" id="ARBA00010617"/>
    </source>
</evidence>
<evidence type="ECO:0000256" key="6">
    <source>
        <dbReference type="ARBA" id="ARBA00023033"/>
    </source>
</evidence>
<protein>
    <submittedName>
        <fullName evidence="9">Cytochrome P450</fullName>
    </submittedName>
</protein>
<dbReference type="PRINTS" id="PR00463">
    <property type="entry name" value="EP450I"/>
</dbReference>
<dbReference type="GO" id="GO:0004497">
    <property type="term" value="F:monooxygenase activity"/>
    <property type="evidence" value="ECO:0007669"/>
    <property type="project" value="UniProtKB-KW"/>
</dbReference>
<dbReference type="Pfam" id="PF00067">
    <property type="entry name" value="p450"/>
    <property type="match status" value="1"/>
</dbReference>
<dbReference type="GO" id="GO:0005506">
    <property type="term" value="F:iron ion binding"/>
    <property type="evidence" value="ECO:0007669"/>
    <property type="project" value="InterPro"/>
</dbReference>
<dbReference type="AlphaFoldDB" id="A0A5N6Y6B3"/>
<evidence type="ECO:0000256" key="8">
    <source>
        <dbReference type="RuleBase" id="RU000461"/>
    </source>
</evidence>
<evidence type="ECO:0000256" key="1">
    <source>
        <dbReference type="ARBA" id="ARBA00001971"/>
    </source>
</evidence>
<dbReference type="PANTHER" id="PTHR24305">
    <property type="entry name" value="CYTOCHROME P450"/>
    <property type="match status" value="1"/>
</dbReference>
<dbReference type="InterPro" id="IPR002401">
    <property type="entry name" value="Cyt_P450_E_grp-I"/>
</dbReference>